<evidence type="ECO:0000256" key="6">
    <source>
        <dbReference type="SAM" id="Phobius"/>
    </source>
</evidence>
<feature type="transmembrane region" description="Helical" evidence="6">
    <location>
        <begin position="39"/>
        <end position="58"/>
    </location>
</feature>
<keyword evidence="9" id="KW-1185">Reference proteome</keyword>
<dbReference type="CDD" id="cd06580">
    <property type="entry name" value="TM_PBP1_transp_TpRbsC_like"/>
    <property type="match status" value="1"/>
</dbReference>
<keyword evidence="4 6" id="KW-1133">Transmembrane helix</keyword>
<dbReference type="Proteomes" id="UP000177894">
    <property type="component" value="Chromosome"/>
</dbReference>
<reference evidence="8 10" key="2">
    <citation type="submission" date="2017-03" db="EMBL/GenBank/DDBJ databases">
        <title>Complete sequence of Clostridium formicaceticum DSM 92.</title>
        <authorList>
            <person name="Poehlein A."/>
            <person name="Karl M."/>
            <person name="Bengelsdorf F.R."/>
            <person name="Duerre P."/>
            <person name="Daniel R."/>
        </authorList>
    </citation>
    <scope>NUCLEOTIDE SEQUENCE [LARGE SCALE GENOMIC DNA]</scope>
    <source>
        <strain evidence="8 10">DSM 92</strain>
    </source>
</reference>
<keyword evidence="3 6" id="KW-0812">Transmembrane</keyword>
<gene>
    <name evidence="7" type="ORF">BJL90_12240</name>
    <name evidence="8" type="ORF">CLFO_13620</name>
</gene>
<keyword evidence="2" id="KW-1003">Cell membrane</keyword>
<feature type="transmembrane region" description="Helical" evidence="6">
    <location>
        <begin position="12"/>
        <end position="33"/>
    </location>
</feature>
<evidence type="ECO:0000313" key="7">
    <source>
        <dbReference type="EMBL" id="AOY76559.1"/>
    </source>
</evidence>
<dbReference type="PANTHER" id="PTHR43370:SF1">
    <property type="entry name" value="GUANOSINE ABC TRANSPORTER PERMEASE PROTEIN NUPQ"/>
    <property type="match status" value="1"/>
</dbReference>
<dbReference type="EMBL" id="CP017603">
    <property type="protein sequence ID" value="AOY76559.1"/>
    <property type="molecule type" value="Genomic_DNA"/>
</dbReference>
<dbReference type="PANTHER" id="PTHR43370">
    <property type="entry name" value="SUGAR ABC TRANSPORTER INTEGRAL MEMBRANE PROTEIN-RELATED"/>
    <property type="match status" value="1"/>
</dbReference>
<feature type="transmembrane region" description="Helical" evidence="6">
    <location>
        <begin position="274"/>
        <end position="296"/>
    </location>
</feature>
<feature type="transmembrane region" description="Helical" evidence="6">
    <location>
        <begin position="152"/>
        <end position="171"/>
    </location>
</feature>
<dbReference type="Proteomes" id="UP000192478">
    <property type="component" value="Chromosome"/>
</dbReference>
<protein>
    <submittedName>
        <fullName evidence="7 8">ABC transporter permease</fullName>
    </submittedName>
</protein>
<reference evidence="7 9" key="1">
    <citation type="submission" date="2016-10" db="EMBL/GenBank/DDBJ databases">
        <title>Complete Genome Sequence of Acetogen Clostridium formicoaceticum ATCC 27076.</title>
        <authorList>
            <person name="Bao T."/>
            <person name="Cheng C."/>
            <person name="Zhao J."/>
            <person name="Yang S.-T."/>
            <person name="Wang J."/>
            <person name="Wang M."/>
        </authorList>
    </citation>
    <scope>NUCLEOTIDE SEQUENCE [LARGE SCALE GENOMIC DNA]</scope>
    <source>
        <strain evidence="7 9">ATCC 27076</strain>
    </source>
</reference>
<dbReference type="GO" id="GO:0022857">
    <property type="term" value="F:transmembrane transporter activity"/>
    <property type="evidence" value="ECO:0007669"/>
    <property type="project" value="InterPro"/>
</dbReference>
<dbReference type="KEGG" id="cfm:BJL90_12240"/>
<dbReference type="Pfam" id="PF02653">
    <property type="entry name" value="BPD_transp_2"/>
    <property type="match status" value="1"/>
</dbReference>
<feature type="transmembrane region" description="Helical" evidence="6">
    <location>
        <begin position="203"/>
        <end position="227"/>
    </location>
</feature>
<keyword evidence="5 6" id="KW-0472">Membrane</keyword>
<feature type="transmembrane region" description="Helical" evidence="6">
    <location>
        <begin position="65"/>
        <end position="88"/>
    </location>
</feature>
<comment type="subcellular location">
    <subcellularLocation>
        <location evidence="1">Cell membrane</location>
        <topology evidence="1">Multi-pass membrane protein</topology>
    </subcellularLocation>
</comment>
<evidence type="ECO:0000313" key="8">
    <source>
        <dbReference type="EMBL" id="ARE86977.1"/>
    </source>
</evidence>
<evidence type="ECO:0000256" key="3">
    <source>
        <dbReference type="ARBA" id="ARBA00022692"/>
    </source>
</evidence>
<feature type="transmembrane region" description="Helical" evidence="6">
    <location>
        <begin position="239"/>
        <end position="262"/>
    </location>
</feature>
<accession>A0AAC9RJS6</accession>
<name>A0AAC9RJS6_9CLOT</name>
<evidence type="ECO:0000256" key="5">
    <source>
        <dbReference type="ARBA" id="ARBA00023136"/>
    </source>
</evidence>
<dbReference type="GO" id="GO:0005886">
    <property type="term" value="C:plasma membrane"/>
    <property type="evidence" value="ECO:0007669"/>
    <property type="project" value="UniProtKB-SubCell"/>
</dbReference>
<evidence type="ECO:0000313" key="10">
    <source>
        <dbReference type="Proteomes" id="UP000192478"/>
    </source>
</evidence>
<organism evidence="8 10">
    <name type="scientific">Clostridium formicaceticum</name>
    <dbReference type="NCBI Taxonomy" id="1497"/>
    <lineage>
        <taxon>Bacteria</taxon>
        <taxon>Bacillati</taxon>
        <taxon>Bacillota</taxon>
        <taxon>Clostridia</taxon>
        <taxon>Eubacteriales</taxon>
        <taxon>Clostridiaceae</taxon>
        <taxon>Clostridium</taxon>
    </lineage>
</organism>
<feature type="transmembrane region" description="Helical" evidence="6">
    <location>
        <begin position="94"/>
        <end position="113"/>
    </location>
</feature>
<proteinExistence type="predicted"/>
<sequence length="312" mass="34189">MVEILKNIFNLSIVSATIRISTPILFVALGAVITQQANILNVGIEGIMLMGAFVAVLVSFFTGSWILAVLAAVFCGIILSIILGAAHIKFKADIFVVGMALNMFALASTRFALRRVFGVAGTFISDKIVPLPRLYFPFMANYPVLDKLFNRYSMFEFLGIFVVIFMWYILYKTVWGLHTRSVGLNEKAAESAGINVEKRKYEVIIYSGILAGLAGAHLALGYSTLFVENMTNGRGFMGVAAMYFGGANPVMTYVGTLLLGFSGAVGNVLQIYSIPSQFILMLPYIITIAVFSITLYRRMLKEKKDASVEGVK</sequence>
<dbReference type="EMBL" id="CP020559">
    <property type="protein sequence ID" value="ARE86977.1"/>
    <property type="molecule type" value="Genomic_DNA"/>
</dbReference>
<evidence type="ECO:0000256" key="2">
    <source>
        <dbReference type="ARBA" id="ARBA00022475"/>
    </source>
</evidence>
<evidence type="ECO:0000256" key="1">
    <source>
        <dbReference type="ARBA" id="ARBA00004651"/>
    </source>
</evidence>
<dbReference type="InterPro" id="IPR001851">
    <property type="entry name" value="ABC_transp_permease"/>
</dbReference>
<evidence type="ECO:0000256" key="4">
    <source>
        <dbReference type="ARBA" id="ARBA00022989"/>
    </source>
</evidence>
<dbReference type="AlphaFoldDB" id="A0AAC9RJS6"/>
<evidence type="ECO:0000313" key="9">
    <source>
        <dbReference type="Proteomes" id="UP000177894"/>
    </source>
</evidence>
<dbReference type="RefSeq" id="WP_070968319.1">
    <property type="nucleotide sequence ID" value="NZ_CP017603.1"/>
</dbReference>